<protein>
    <submittedName>
        <fullName evidence="12">Polar amino acid transport system permease protein</fullName>
    </submittedName>
</protein>
<evidence type="ECO:0000256" key="8">
    <source>
        <dbReference type="ARBA" id="ARBA00022989"/>
    </source>
</evidence>
<evidence type="ECO:0000256" key="1">
    <source>
        <dbReference type="ARBA" id="ARBA00003159"/>
    </source>
</evidence>
<feature type="transmembrane region" description="Helical" evidence="10">
    <location>
        <begin position="12"/>
        <end position="30"/>
    </location>
</feature>
<dbReference type="GO" id="GO:0006865">
    <property type="term" value="P:amino acid transport"/>
    <property type="evidence" value="ECO:0007669"/>
    <property type="project" value="UniProtKB-KW"/>
</dbReference>
<evidence type="ECO:0000259" key="11">
    <source>
        <dbReference type="PROSITE" id="PS50928"/>
    </source>
</evidence>
<organism evidence="12 13">
    <name type="scientific">Desulfobaculum xiamenense</name>
    <dbReference type="NCBI Taxonomy" id="995050"/>
    <lineage>
        <taxon>Bacteria</taxon>
        <taxon>Pseudomonadati</taxon>
        <taxon>Thermodesulfobacteriota</taxon>
        <taxon>Desulfovibrionia</taxon>
        <taxon>Desulfovibrionales</taxon>
        <taxon>Desulfovibrionaceae</taxon>
        <taxon>Desulfobaculum</taxon>
    </lineage>
</organism>
<dbReference type="PANTHER" id="PTHR30614">
    <property type="entry name" value="MEMBRANE COMPONENT OF AMINO ACID ABC TRANSPORTER"/>
    <property type="match status" value="1"/>
</dbReference>
<dbReference type="AlphaFoldDB" id="A0A846QTC3"/>
<reference evidence="12 13" key="1">
    <citation type="submission" date="2020-03" db="EMBL/GenBank/DDBJ databases">
        <title>Genomic Encyclopedia of Type Strains, Phase IV (KMG-IV): sequencing the most valuable type-strain genomes for metagenomic binning, comparative biology and taxonomic classification.</title>
        <authorList>
            <person name="Goeker M."/>
        </authorList>
    </citation>
    <scope>NUCLEOTIDE SEQUENCE [LARGE SCALE GENOMIC DNA]</scope>
    <source>
        <strain evidence="12 13">DSM 24233</strain>
    </source>
</reference>
<dbReference type="PROSITE" id="PS50928">
    <property type="entry name" value="ABC_TM1"/>
    <property type="match status" value="1"/>
</dbReference>
<evidence type="ECO:0000256" key="10">
    <source>
        <dbReference type="RuleBase" id="RU363032"/>
    </source>
</evidence>
<proteinExistence type="inferred from homology"/>
<evidence type="ECO:0000256" key="4">
    <source>
        <dbReference type="ARBA" id="ARBA00022448"/>
    </source>
</evidence>
<dbReference type="NCBIfam" id="TIGR01726">
    <property type="entry name" value="HEQRo_perm_3TM"/>
    <property type="match status" value="1"/>
</dbReference>
<dbReference type="GO" id="GO:0022857">
    <property type="term" value="F:transmembrane transporter activity"/>
    <property type="evidence" value="ECO:0007669"/>
    <property type="project" value="InterPro"/>
</dbReference>
<name>A0A846QTC3_9BACT</name>
<dbReference type="SUPFAM" id="SSF161098">
    <property type="entry name" value="MetI-like"/>
    <property type="match status" value="1"/>
</dbReference>
<evidence type="ECO:0000256" key="3">
    <source>
        <dbReference type="ARBA" id="ARBA00010072"/>
    </source>
</evidence>
<dbReference type="InterPro" id="IPR010065">
    <property type="entry name" value="AA_ABC_transptr_permease_3TM"/>
</dbReference>
<dbReference type="GO" id="GO:0043190">
    <property type="term" value="C:ATP-binding cassette (ABC) transporter complex"/>
    <property type="evidence" value="ECO:0007669"/>
    <property type="project" value="InterPro"/>
</dbReference>
<evidence type="ECO:0000256" key="7">
    <source>
        <dbReference type="ARBA" id="ARBA00022970"/>
    </source>
</evidence>
<evidence type="ECO:0000256" key="6">
    <source>
        <dbReference type="ARBA" id="ARBA00022692"/>
    </source>
</evidence>
<feature type="transmembrane region" description="Helical" evidence="10">
    <location>
        <begin position="264"/>
        <end position="283"/>
    </location>
</feature>
<gene>
    <name evidence="12" type="ORF">GGQ74_002097</name>
</gene>
<dbReference type="Gene3D" id="1.10.3720.10">
    <property type="entry name" value="MetI-like"/>
    <property type="match status" value="1"/>
</dbReference>
<comment type="function">
    <text evidence="1">Part of the binding-protein-dependent transport system for glutamine; probably responsible for the translocation of the substrate across the membrane.</text>
</comment>
<dbReference type="InterPro" id="IPR000515">
    <property type="entry name" value="MetI-like"/>
</dbReference>
<evidence type="ECO:0000313" key="12">
    <source>
        <dbReference type="EMBL" id="NJB68424.1"/>
    </source>
</evidence>
<comment type="caution">
    <text evidence="12">The sequence shown here is derived from an EMBL/GenBank/DDBJ whole genome shotgun (WGS) entry which is preliminary data.</text>
</comment>
<dbReference type="InterPro" id="IPR043429">
    <property type="entry name" value="ArtM/GltK/GlnP/TcyL/YhdX-like"/>
</dbReference>
<dbReference type="EMBL" id="JAATJA010000002">
    <property type="protein sequence ID" value="NJB68424.1"/>
    <property type="molecule type" value="Genomic_DNA"/>
</dbReference>
<keyword evidence="5" id="KW-1003">Cell membrane</keyword>
<dbReference type="PANTHER" id="PTHR30614:SF20">
    <property type="entry name" value="GLUTAMINE TRANSPORT SYSTEM PERMEASE PROTEIN GLNP"/>
    <property type="match status" value="1"/>
</dbReference>
<comment type="similarity">
    <text evidence="3">Belongs to the binding-protein-dependent transport system permease family. HisMQ subfamily.</text>
</comment>
<keyword evidence="4 10" id="KW-0813">Transport</keyword>
<evidence type="ECO:0000256" key="5">
    <source>
        <dbReference type="ARBA" id="ARBA00022475"/>
    </source>
</evidence>
<evidence type="ECO:0000256" key="9">
    <source>
        <dbReference type="ARBA" id="ARBA00023136"/>
    </source>
</evidence>
<dbReference type="InterPro" id="IPR035906">
    <property type="entry name" value="MetI-like_sf"/>
</dbReference>
<comment type="subcellular location">
    <subcellularLocation>
        <location evidence="2">Cell inner membrane</location>
        <topology evidence="2">Multi-pass membrane protein</topology>
    </subcellularLocation>
    <subcellularLocation>
        <location evidence="10">Cell membrane</location>
        <topology evidence="10">Multi-pass membrane protein</topology>
    </subcellularLocation>
</comment>
<dbReference type="Pfam" id="PF00528">
    <property type="entry name" value="BPD_transp_1"/>
    <property type="match status" value="1"/>
</dbReference>
<keyword evidence="8 10" id="KW-1133">Transmembrane helix</keyword>
<feature type="domain" description="ABC transmembrane type-1" evidence="11">
    <location>
        <begin position="67"/>
        <end position="283"/>
    </location>
</feature>
<keyword evidence="13" id="KW-1185">Reference proteome</keyword>
<feature type="transmembrane region" description="Helical" evidence="10">
    <location>
        <begin position="73"/>
        <end position="93"/>
    </location>
</feature>
<feature type="transmembrane region" description="Helical" evidence="10">
    <location>
        <begin position="105"/>
        <end position="126"/>
    </location>
</feature>
<accession>A0A846QTC3</accession>
<keyword evidence="9 10" id="KW-0472">Membrane</keyword>
<keyword evidence="6 10" id="KW-0812">Transmembrane</keyword>
<keyword evidence="7" id="KW-0029">Amino-acid transport</keyword>
<dbReference type="Proteomes" id="UP000580856">
    <property type="component" value="Unassembled WGS sequence"/>
</dbReference>
<sequence length="295" mass="32744">MMRTRKRPAVRPLDIAVILALAGLAAYMGWRVEIRLDYDWRWELIGQYLLRRDASGALVPGVLTQGLLTTVRLSVWTMLAATLIGTVMGLARTSTSLFRRLAGQCYVGLVRNTPPLVLMFIFYFFLADQLLNALNVDAAVRAAPLWAQHALALTMAPVNELPGFLSGLMTLAVYEGAYITEHVRAGVQSVERGQFEAAYALGLSPWQRMRHVVMPQALPRIVPPLAGQFISTIKDSAIVSVISIQELTFQGMELMAATYMTFEIWITVALLYLALTVACSLAARRVELRFRRGLS</sequence>
<dbReference type="CDD" id="cd06261">
    <property type="entry name" value="TM_PBP2"/>
    <property type="match status" value="1"/>
</dbReference>
<evidence type="ECO:0000313" key="13">
    <source>
        <dbReference type="Proteomes" id="UP000580856"/>
    </source>
</evidence>
<dbReference type="RefSeq" id="WP_342448612.1">
    <property type="nucleotide sequence ID" value="NZ_JAATJA010000002.1"/>
</dbReference>
<evidence type="ECO:0000256" key="2">
    <source>
        <dbReference type="ARBA" id="ARBA00004429"/>
    </source>
</evidence>